<gene>
    <name evidence="9" type="primary">ktrB_1</name>
    <name evidence="9" type="ORF">BN1051_01329</name>
</gene>
<evidence type="ECO:0000256" key="8">
    <source>
        <dbReference type="SAM" id="Phobius"/>
    </source>
</evidence>
<protein>
    <submittedName>
        <fullName evidence="9">Ktr system potassium uptake protein B</fullName>
    </submittedName>
</protein>
<reference evidence="9" key="1">
    <citation type="submission" date="2014-07" db="EMBL/GenBank/DDBJ databases">
        <authorList>
            <person name="Urmite Genomes Urmite Genomes"/>
        </authorList>
    </citation>
    <scope>NUCLEOTIDE SEQUENCE</scope>
    <source>
        <strain evidence="9">11W110_air</strain>
    </source>
</reference>
<evidence type="ECO:0000256" key="2">
    <source>
        <dbReference type="ARBA" id="ARBA00022448"/>
    </source>
</evidence>
<dbReference type="GO" id="GO:0005886">
    <property type="term" value="C:plasma membrane"/>
    <property type="evidence" value="ECO:0007669"/>
    <property type="project" value="UniProtKB-SubCell"/>
</dbReference>
<evidence type="ECO:0000256" key="6">
    <source>
        <dbReference type="ARBA" id="ARBA00023065"/>
    </source>
</evidence>
<feature type="transmembrane region" description="Helical" evidence="8">
    <location>
        <begin position="337"/>
        <end position="358"/>
    </location>
</feature>
<keyword evidence="6" id="KW-0406">Ion transport</keyword>
<dbReference type="GO" id="GO:0008324">
    <property type="term" value="F:monoatomic cation transmembrane transporter activity"/>
    <property type="evidence" value="ECO:0007669"/>
    <property type="project" value="InterPro"/>
</dbReference>
<accession>A0A078MNY9</accession>
<evidence type="ECO:0000256" key="5">
    <source>
        <dbReference type="ARBA" id="ARBA00022989"/>
    </source>
</evidence>
<organism evidence="9">
    <name type="scientific">Arthrobacter saudimassiliensis</name>
    <dbReference type="NCBI Taxonomy" id="1461584"/>
    <lineage>
        <taxon>Bacteria</taxon>
        <taxon>Bacillati</taxon>
        <taxon>Actinomycetota</taxon>
        <taxon>Actinomycetes</taxon>
        <taxon>Micrococcales</taxon>
        <taxon>Micrococcaceae</taxon>
        <taxon>Arthrobacter</taxon>
    </lineage>
</organism>
<keyword evidence="5 8" id="KW-1133">Transmembrane helix</keyword>
<dbReference type="PANTHER" id="PTHR32024:SF1">
    <property type="entry name" value="KTR SYSTEM POTASSIUM UPTAKE PROTEIN B"/>
    <property type="match status" value="1"/>
</dbReference>
<keyword evidence="4 8" id="KW-0812">Transmembrane</keyword>
<feature type="transmembrane region" description="Helical" evidence="8">
    <location>
        <begin position="30"/>
        <end position="49"/>
    </location>
</feature>
<evidence type="ECO:0000256" key="3">
    <source>
        <dbReference type="ARBA" id="ARBA00022475"/>
    </source>
</evidence>
<dbReference type="EMBL" id="LN483070">
    <property type="protein sequence ID" value="CEA07994.1"/>
    <property type="molecule type" value="Genomic_DNA"/>
</dbReference>
<dbReference type="AlphaFoldDB" id="A0A078MNY9"/>
<dbReference type="PATRIC" id="fig|1461584.3.peg.1312"/>
<proteinExistence type="predicted"/>
<keyword evidence="2" id="KW-0813">Transport</keyword>
<dbReference type="Pfam" id="PF02386">
    <property type="entry name" value="TrkH"/>
    <property type="match status" value="1"/>
</dbReference>
<evidence type="ECO:0000256" key="1">
    <source>
        <dbReference type="ARBA" id="ARBA00004651"/>
    </source>
</evidence>
<dbReference type="GO" id="GO:0030001">
    <property type="term" value="P:metal ion transport"/>
    <property type="evidence" value="ECO:0007669"/>
    <property type="project" value="UniProtKB-ARBA"/>
</dbReference>
<feature type="transmembrane region" description="Helical" evidence="8">
    <location>
        <begin position="173"/>
        <end position="196"/>
    </location>
</feature>
<dbReference type="InterPro" id="IPR003445">
    <property type="entry name" value="Cat_transpt"/>
</dbReference>
<feature type="transmembrane region" description="Helical" evidence="8">
    <location>
        <begin position="394"/>
        <end position="415"/>
    </location>
</feature>
<feature type="transmembrane region" description="Helical" evidence="8">
    <location>
        <begin position="112"/>
        <end position="136"/>
    </location>
</feature>
<evidence type="ECO:0000313" key="9">
    <source>
        <dbReference type="EMBL" id="CEA07994.1"/>
    </source>
</evidence>
<feature type="transmembrane region" description="Helical" evidence="8">
    <location>
        <begin position="285"/>
        <end position="316"/>
    </location>
</feature>
<name>A0A078MNY9_9MICC</name>
<keyword evidence="3" id="KW-1003">Cell membrane</keyword>
<evidence type="ECO:0000256" key="4">
    <source>
        <dbReference type="ARBA" id="ARBA00022692"/>
    </source>
</evidence>
<keyword evidence="7 8" id="KW-0472">Membrane</keyword>
<comment type="subcellular location">
    <subcellularLocation>
        <location evidence="1">Cell membrane</location>
        <topology evidence="1">Multi-pass membrane protein</topology>
    </subcellularLocation>
</comment>
<sequence length="432" mass="44319">MLGGFAAAAAGGTGLLLLPGATERPGGASFIEALFTAVSALCVTGLVVVDTPGHWSSFGECVILVLIQIGGLGVMTTGAVIGLAVARRLSLRTRLTAAAEAGGGRPVNAPEVILGVLRITVLTEAAVAVILTLQFALTYGMPWDQASWYGVFHAVSAFNNAGFSLFSDNLAGFAADPVVCLSISAAVILGGLGFPVLMQLRRRPFTPLAWSLNTRLVLLGTGVLLAAGTLLVLLVESGNPRTLGPLNWPARLLAAFFQSVQTRTAGFSSINIAEMDPLSWLGMDLLMFIGGGPAGTAGGIKVTTFMVLIYVVAAELRGGASVTMLGKRLGSQVPREAITMLLAAAALVLAATGFLMAVTDFGLDVLLLETTSAFGTVGLSAGISAAIGPVGQSVLVVLMFVGRLGPLLLAAGLALRSRRSRVELPEERPIIG</sequence>
<feature type="transmembrane region" description="Helical" evidence="8">
    <location>
        <begin position="61"/>
        <end position="86"/>
    </location>
</feature>
<feature type="transmembrane region" description="Helical" evidence="8">
    <location>
        <begin position="216"/>
        <end position="235"/>
    </location>
</feature>
<dbReference type="PANTHER" id="PTHR32024">
    <property type="entry name" value="TRK SYSTEM POTASSIUM UPTAKE PROTEIN TRKG-RELATED"/>
    <property type="match status" value="1"/>
</dbReference>
<evidence type="ECO:0000256" key="7">
    <source>
        <dbReference type="ARBA" id="ARBA00023136"/>
    </source>
</evidence>